<reference evidence="1 2" key="1">
    <citation type="journal article" date="2024" name="Proc. Natl. Acad. Sci. U.S.A.">
        <title>The genetic regulatory architecture and epigenomic basis for age-related changes in rattlesnake venom.</title>
        <authorList>
            <person name="Hogan M.P."/>
            <person name="Holding M.L."/>
            <person name="Nystrom G.S."/>
            <person name="Colston T.J."/>
            <person name="Bartlett D.A."/>
            <person name="Mason A.J."/>
            <person name="Ellsworth S.A."/>
            <person name="Rautsaw R.M."/>
            <person name="Lawrence K.C."/>
            <person name="Strickland J.L."/>
            <person name="He B."/>
            <person name="Fraser P."/>
            <person name="Margres M.J."/>
            <person name="Gilbert D.M."/>
            <person name="Gibbs H.L."/>
            <person name="Parkinson C.L."/>
            <person name="Rokyta D.R."/>
        </authorList>
    </citation>
    <scope>NUCLEOTIDE SEQUENCE [LARGE SCALE GENOMIC DNA]</scope>
    <source>
        <strain evidence="1">DRR0105</strain>
    </source>
</reference>
<dbReference type="AlphaFoldDB" id="A0AAW1AYY3"/>
<keyword evidence="2" id="KW-1185">Reference proteome</keyword>
<keyword evidence="1" id="KW-0472">Membrane</keyword>
<sequence>MTIYEELFSCDTHLVEKPKIPNGQRVPHHMKTLPYYSYDQPVIGYCQAHKPLHVNKGYDTISRDQAEATNLELSRDHSFIATIARSAAPAIYIERIPN</sequence>
<dbReference type="EMBL" id="JAOTOJ010000010">
    <property type="protein sequence ID" value="KAK9395165.1"/>
    <property type="molecule type" value="Genomic_DNA"/>
</dbReference>
<evidence type="ECO:0000313" key="1">
    <source>
        <dbReference type="EMBL" id="KAK9395165.1"/>
    </source>
</evidence>
<dbReference type="Proteomes" id="UP001474421">
    <property type="component" value="Unassembled WGS sequence"/>
</dbReference>
<comment type="caution">
    <text evidence="1">The sequence shown here is derived from an EMBL/GenBank/DDBJ whole genome shotgun (WGS) entry which is preliminary data.</text>
</comment>
<organism evidence="1 2">
    <name type="scientific">Crotalus adamanteus</name>
    <name type="common">Eastern diamondback rattlesnake</name>
    <dbReference type="NCBI Taxonomy" id="8729"/>
    <lineage>
        <taxon>Eukaryota</taxon>
        <taxon>Metazoa</taxon>
        <taxon>Chordata</taxon>
        <taxon>Craniata</taxon>
        <taxon>Vertebrata</taxon>
        <taxon>Euteleostomi</taxon>
        <taxon>Lepidosauria</taxon>
        <taxon>Squamata</taxon>
        <taxon>Bifurcata</taxon>
        <taxon>Unidentata</taxon>
        <taxon>Episquamata</taxon>
        <taxon>Toxicofera</taxon>
        <taxon>Serpentes</taxon>
        <taxon>Colubroidea</taxon>
        <taxon>Viperidae</taxon>
        <taxon>Crotalinae</taxon>
        <taxon>Crotalus</taxon>
    </lineage>
</organism>
<proteinExistence type="predicted"/>
<protein>
    <submittedName>
        <fullName evidence="1">Leucine-rich repeat transmembrane neuronal protein 4</fullName>
    </submittedName>
</protein>
<name>A0AAW1AYY3_CROAD</name>
<gene>
    <name evidence="1" type="ORF">NXF25_014511</name>
</gene>
<keyword evidence="1" id="KW-0812">Transmembrane</keyword>
<evidence type="ECO:0000313" key="2">
    <source>
        <dbReference type="Proteomes" id="UP001474421"/>
    </source>
</evidence>
<accession>A0AAW1AYY3</accession>